<feature type="binding site" evidence="3">
    <location>
        <position position="103"/>
    </location>
    <ligand>
        <name>substrate</name>
    </ligand>
</feature>
<comment type="similarity">
    <text evidence="1">Belongs to the SMP-30/CGR1 family.</text>
</comment>
<feature type="binding site" evidence="3">
    <location>
        <position position="101"/>
    </location>
    <ligand>
        <name>substrate</name>
    </ligand>
</feature>
<reference evidence="6" key="1">
    <citation type="submission" date="2021-08" db="EMBL/GenBank/DDBJ databases">
        <title>Hoeflea bacterium WL0058 sp. nov., isolated from the sediment.</title>
        <authorList>
            <person name="Wang L."/>
            <person name="Zhang D."/>
        </authorList>
    </citation>
    <scope>NUCLEOTIDE SEQUENCE</scope>
    <source>
        <strain evidence="6">WL0058</strain>
    </source>
</reference>
<feature type="binding site" evidence="3">
    <location>
        <position position="201"/>
    </location>
    <ligand>
        <name>a divalent metal cation</name>
        <dbReference type="ChEBI" id="CHEBI:60240"/>
    </ligand>
</feature>
<dbReference type="RefSeq" id="WP_220229267.1">
    <property type="nucleotide sequence ID" value="NZ_JAICBX010000002.1"/>
</dbReference>
<proteinExistence type="inferred from homology"/>
<dbReference type="SUPFAM" id="SSF63829">
    <property type="entry name" value="Calcium-dependent phosphotriesterase"/>
    <property type="match status" value="1"/>
</dbReference>
<dbReference type="InterPro" id="IPR013658">
    <property type="entry name" value="SGL"/>
</dbReference>
<evidence type="ECO:0000313" key="7">
    <source>
        <dbReference type="Proteomes" id="UP001196509"/>
    </source>
</evidence>
<dbReference type="Gene3D" id="2.120.10.30">
    <property type="entry name" value="TolB, C-terminal domain"/>
    <property type="match status" value="1"/>
</dbReference>
<keyword evidence="3" id="KW-0479">Metal-binding</keyword>
<dbReference type="PANTHER" id="PTHR10907">
    <property type="entry name" value="REGUCALCIN"/>
    <property type="match status" value="1"/>
</dbReference>
<evidence type="ECO:0000313" key="6">
    <source>
        <dbReference type="EMBL" id="MBW8637320.1"/>
    </source>
</evidence>
<dbReference type="PANTHER" id="PTHR10907:SF47">
    <property type="entry name" value="REGUCALCIN"/>
    <property type="match status" value="1"/>
</dbReference>
<dbReference type="Pfam" id="PF08450">
    <property type="entry name" value="SGL"/>
    <property type="match status" value="1"/>
</dbReference>
<feature type="domain" description="SMP-30/Gluconolactonase/LRE-like region" evidence="5">
    <location>
        <begin position="16"/>
        <end position="260"/>
    </location>
</feature>
<dbReference type="GO" id="GO:0005509">
    <property type="term" value="F:calcium ion binding"/>
    <property type="evidence" value="ECO:0007669"/>
    <property type="project" value="TreeGrafter"/>
</dbReference>
<feature type="binding site" evidence="3">
    <location>
        <position position="18"/>
    </location>
    <ligand>
        <name>a divalent metal cation</name>
        <dbReference type="ChEBI" id="CHEBI:60240"/>
    </ligand>
</feature>
<evidence type="ECO:0000256" key="3">
    <source>
        <dbReference type="PIRSR" id="PIRSR605511-2"/>
    </source>
</evidence>
<organism evidence="6 7">
    <name type="scientific">Flavimaribacter sediminis</name>
    <dbReference type="NCBI Taxonomy" id="2865987"/>
    <lineage>
        <taxon>Bacteria</taxon>
        <taxon>Pseudomonadati</taxon>
        <taxon>Pseudomonadota</taxon>
        <taxon>Alphaproteobacteria</taxon>
        <taxon>Hyphomicrobiales</taxon>
        <taxon>Rhizobiaceae</taxon>
        <taxon>Flavimaribacter</taxon>
    </lineage>
</organism>
<dbReference type="InterPro" id="IPR011042">
    <property type="entry name" value="6-blade_b-propeller_TolB-like"/>
</dbReference>
<dbReference type="InterPro" id="IPR005511">
    <property type="entry name" value="SMP-30"/>
</dbReference>
<dbReference type="GO" id="GO:0004341">
    <property type="term" value="F:gluconolactonase activity"/>
    <property type="evidence" value="ECO:0007669"/>
    <property type="project" value="TreeGrafter"/>
</dbReference>
<dbReference type="Proteomes" id="UP001196509">
    <property type="component" value="Unassembled WGS sequence"/>
</dbReference>
<sequence length="313" mass="33352">MEKAGTRKLPADRCELGEGPSYDRTEDTAWWLDIVGRKLFEHRFASGDTHAHALPSMASMIARVDGDHQLVAMEGGLYLRARSDGAFALLAPLEADDNTTRSNDGRVHPSGALWIGTMGKKAERNAGAIYWFDGRTVRRLYRDITIPNSICYSPDGCTAYFADTAVDTVWQVAIDPATALPQGEPSPFLSASDLPLGGHFDGSVTDADGVMWNAAWGGGSVSGYSPDGHLVRTYEVPAVQTTCPAFVGRDLAGLLVTTAREGQDERARAADPGAGFTYVIEGSFKGLAEPVFRLAPETGETGGVTARKAGADP</sequence>
<dbReference type="PRINTS" id="PR01790">
    <property type="entry name" value="SMP30FAMILY"/>
</dbReference>
<keyword evidence="7" id="KW-1185">Reference proteome</keyword>
<comment type="cofactor">
    <cofactor evidence="3">
        <name>Zn(2+)</name>
        <dbReference type="ChEBI" id="CHEBI:29105"/>
    </cofactor>
    <text evidence="3">Binds 1 divalent metal cation per subunit.</text>
</comment>
<evidence type="ECO:0000256" key="2">
    <source>
        <dbReference type="PIRSR" id="PIRSR605511-1"/>
    </source>
</evidence>
<evidence type="ECO:0000256" key="4">
    <source>
        <dbReference type="SAM" id="MobiDB-lite"/>
    </source>
</evidence>
<dbReference type="EMBL" id="JAICBX010000002">
    <property type="protein sequence ID" value="MBW8637320.1"/>
    <property type="molecule type" value="Genomic_DNA"/>
</dbReference>
<keyword evidence="3" id="KW-0862">Zinc</keyword>
<accession>A0AAE2ZMC3</accession>
<gene>
    <name evidence="6" type="ORF">K1W69_08980</name>
</gene>
<feature type="region of interest" description="Disordered" evidence="4">
    <location>
        <begin position="1"/>
        <end position="20"/>
    </location>
</feature>
<dbReference type="AlphaFoldDB" id="A0AAE2ZMC3"/>
<feature type="active site" description="Proton donor/acceptor" evidence="2">
    <location>
        <position position="201"/>
    </location>
</feature>
<dbReference type="GO" id="GO:0019853">
    <property type="term" value="P:L-ascorbic acid biosynthetic process"/>
    <property type="evidence" value="ECO:0007669"/>
    <property type="project" value="TreeGrafter"/>
</dbReference>
<feature type="binding site" evidence="3">
    <location>
        <position position="148"/>
    </location>
    <ligand>
        <name>a divalent metal cation</name>
        <dbReference type="ChEBI" id="CHEBI:60240"/>
    </ligand>
</feature>
<evidence type="ECO:0000256" key="1">
    <source>
        <dbReference type="ARBA" id="ARBA00008853"/>
    </source>
</evidence>
<protein>
    <submittedName>
        <fullName evidence="6">SMP-30/gluconolactonase/LRE family protein</fullName>
    </submittedName>
</protein>
<name>A0AAE2ZMC3_9HYPH</name>
<comment type="caution">
    <text evidence="6">The sequence shown here is derived from an EMBL/GenBank/DDBJ whole genome shotgun (WGS) entry which is preliminary data.</text>
</comment>
<evidence type="ECO:0000259" key="5">
    <source>
        <dbReference type="Pfam" id="PF08450"/>
    </source>
</evidence>